<feature type="domain" description="No apical meristem-associated C-terminal" evidence="2">
    <location>
        <begin position="149"/>
        <end position="265"/>
    </location>
</feature>
<evidence type="ECO:0000259" key="2">
    <source>
        <dbReference type="Pfam" id="PF14303"/>
    </source>
</evidence>
<gene>
    <name evidence="3" type="ORF">BAE44_0007218</name>
</gene>
<dbReference type="PANTHER" id="PTHR45125:SF51">
    <property type="entry name" value="F21J9.4-RELATED"/>
    <property type="match status" value="1"/>
</dbReference>
<dbReference type="OrthoDB" id="674687at2759"/>
<evidence type="ECO:0000313" key="4">
    <source>
        <dbReference type="Proteomes" id="UP000095767"/>
    </source>
</evidence>
<keyword evidence="4" id="KW-1185">Reference proteome</keyword>
<evidence type="ECO:0000256" key="1">
    <source>
        <dbReference type="SAM" id="MobiDB-lite"/>
    </source>
</evidence>
<dbReference type="AlphaFoldDB" id="A0A1E5W329"/>
<sequence>MIWSGMAANLQVHRRNKSLDSQQLSMSMLLPTPTPVIKVNKKRTRNFSVQEDNLLVAAWLEISMDAVAGIDQPRGTYWERIHDYYHVHKEFESDRNPNSLAHCWGIILAEVNRFCGWYAQVANRPPSDATEQDVVLQACELFKAKEGHTFSLLHCWNILRHEQKWHETCANKKQKTSSNASPDASSPPSYASAHGDQDAAGSQSTDATNARPDGRKKEKERQCKGKSPVSSGENLYMDALENMWAKKKEVEDLKEMKKKNSMMRELQ</sequence>
<feature type="compositionally biased region" description="Basic and acidic residues" evidence="1">
    <location>
        <begin position="212"/>
        <end position="223"/>
    </location>
</feature>
<proteinExistence type="predicted"/>
<comment type="caution">
    <text evidence="3">The sequence shown here is derived from an EMBL/GenBank/DDBJ whole genome shotgun (WGS) entry which is preliminary data.</text>
</comment>
<evidence type="ECO:0000313" key="3">
    <source>
        <dbReference type="EMBL" id="OEL31761.1"/>
    </source>
</evidence>
<dbReference type="EMBL" id="LWDX02022722">
    <property type="protein sequence ID" value="OEL31761.1"/>
    <property type="molecule type" value="Genomic_DNA"/>
</dbReference>
<dbReference type="PANTHER" id="PTHR45125">
    <property type="entry name" value="F21J9.4-RELATED"/>
    <property type="match status" value="1"/>
</dbReference>
<dbReference type="Proteomes" id="UP000095767">
    <property type="component" value="Unassembled WGS sequence"/>
</dbReference>
<organism evidence="3 4">
    <name type="scientific">Dichanthelium oligosanthes</name>
    <dbReference type="NCBI Taxonomy" id="888268"/>
    <lineage>
        <taxon>Eukaryota</taxon>
        <taxon>Viridiplantae</taxon>
        <taxon>Streptophyta</taxon>
        <taxon>Embryophyta</taxon>
        <taxon>Tracheophyta</taxon>
        <taxon>Spermatophyta</taxon>
        <taxon>Magnoliopsida</taxon>
        <taxon>Liliopsida</taxon>
        <taxon>Poales</taxon>
        <taxon>Poaceae</taxon>
        <taxon>PACMAD clade</taxon>
        <taxon>Panicoideae</taxon>
        <taxon>Panicodae</taxon>
        <taxon>Paniceae</taxon>
        <taxon>Dichantheliinae</taxon>
        <taxon>Dichanthelium</taxon>
    </lineage>
</organism>
<dbReference type="Pfam" id="PF14303">
    <property type="entry name" value="NAM-associated"/>
    <property type="match status" value="1"/>
</dbReference>
<feature type="compositionally biased region" description="Low complexity" evidence="1">
    <location>
        <begin position="177"/>
        <end position="193"/>
    </location>
</feature>
<dbReference type="STRING" id="888268.A0A1E5W329"/>
<name>A0A1E5W329_9POAL</name>
<feature type="region of interest" description="Disordered" evidence="1">
    <location>
        <begin position="170"/>
        <end position="236"/>
    </location>
</feature>
<accession>A0A1E5W329</accession>
<protein>
    <recommendedName>
        <fullName evidence="2">No apical meristem-associated C-terminal domain-containing protein</fullName>
    </recommendedName>
</protein>
<reference evidence="3 4" key="1">
    <citation type="submission" date="2016-09" db="EMBL/GenBank/DDBJ databases">
        <title>The draft genome of Dichanthelium oligosanthes: A C3 panicoid grass species.</title>
        <authorList>
            <person name="Studer A.J."/>
            <person name="Schnable J.C."/>
            <person name="Brutnell T.P."/>
        </authorList>
    </citation>
    <scope>NUCLEOTIDE SEQUENCE [LARGE SCALE GENOMIC DNA]</scope>
    <source>
        <strain evidence="4">cv. Kellogg 1175</strain>
        <tissue evidence="3">Leaf</tissue>
    </source>
</reference>
<dbReference type="InterPro" id="IPR029466">
    <property type="entry name" value="NAM-associated_C"/>
</dbReference>